<dbReference type="RefSeq" id="WP_310267953.1">
    <property type="nucleotide sequence ID" value="NZ_JAVDXW010000001.1"/>
</dbReference>
<keyword evidence="2" id="KW-1185">Reference proteome</keyword>
<dbReference type="AlphaFoldDB" id="A0AAE3Z9W1"/>
<sequence>MDSFLDRVAERAGLSTRQEADRLARATMSALSERITAGQINDLSPGLPPELGTELAGHTGQAVAFDKSTFLDRISGEIETVDLDEAERQIRVVFAVLREWVPDEEIDDTLGQLSPELADMFRPS</sequence>
<accession>A0AAE3Z9W1</accession>
<protein>
    <submittedName>
        <fullName evidence="1">Uncharacterized protein (DUF2267 family)</fullName>
    </submittedName>
</protein>
<comment type="caution">
    <text evidence="1">The sequence shown here is derived from an EMBL/GenBank/DDBJ whole genome shotgun (WGS) entry which is preliminary data.</text>
</comment>
<gene>
    <name evidence="1" type="ORF">JOF55_000156</name>
</gene>
<dbReference type="Gene3D" id="1.10.490.110">
    <property type="entry name" value="Uncharacterized conserved protein DUF2267"/>
    <property type="match status" value="1"/>
</dbReference>
<dbReference type="InterPro" id="IPR038282">
    <property type="entry name" value="DUF2267_sf"/>
</dbReference>
<dbReference type="EMBL" id="JAVDXW010000001">
    <property type="protein sequence ID" value="MDR7299975.1"/>
    <property type="molecule type" value="Genomic_DNA"/>
</dbReference>
<evidence type="ECO:0000313" key="2">
    <source>
        <dbReference type="Proteomes" id="UP001180845"/>
    </source>
</evidence>
<dbReference type="Pfam" id="PF10025">
    <property type="entry name" value="DUF2267"/>
    <property type="match status" value="1"/>
</dbReference>
<proteinExistence type="predicted"/>
<reference evidence="1" key="1">
    <citation type="submission" date="2023-07" db="EMBL/GenBank/DDBJ databases">
        <title>Sequencing the genomes of 1000 actinobacteria strains.</title>
        <authorList>
            <person name="Klenk H.-P."/>
        </authorList>
    </citation>
    <scope>NUCLEOTIDE SEQUENCE</scope>
    <source>
        <strain evidence="1">DSM 45977</strain>
    </source>
</reference>
<evidence type="ECO:0000313" key="1">
    <source>
        <dbReference type="EMBL" id="MDR7299975.1"/>
    </source>
</evidence>
<name>A0AAE3Z9W1_9ACTN</name>
<dbReference type="Proteomes" id="UP001180845">
    <property type="component" value="Unassembled WGS sequence"/>
</dbReference>
<dbReference type="InterPro" id="IPR018727">
    <property type="entry name" value="DUF2267"/>
</dbReference>
<organism evidence="1 2">
    <name type="scientific">Haloactinomyces albus</name>
    <dbReference type="NCBI Taxonomy" id="1352928"/>
    <lineage>
        <taxon>Bacteria</taxon>
        <taxon>Bacillati</taxon>
        <taxon>Actinomycetota</taxon>
        <taxon>Actinomycetes</taxon>
        <taxon>Actinopolysporales</taxon>
        <taxon>Actinopolysporaceae</taxon>
        <taxon>Haloactinomyces</taxon>
    </lineage>
</organism>